<dbReference type="InterPro" id="IPR050117">
    <property type="entry name" value="MAPK"/>
</dbReference>
<evidence type="ECO:0000256" key="3">
    <source>
        <dbReference type="ARBA" id="ARBA00022840"/>
    </source>
</evidence>
<keyword evidence="1" id="KW-0723">Serine/threonine-protein kinase</keyword>
<dbReference type="GO" id="GO:0004674">
    <property type="term" value="F:protein serine/threonine kinase activity"/>
    <property type="evidence" value="ECO:0007669"/>
    <property type="project" value="UniProtKB-KW"/>
</dbReference>
<accession>A0A8K0UK65</accession>
<proteinExistence type="predicted"/>
<dbReference type="InterPro" id="IPR017441">
    <property type="entry name" value="Protein_kinase_ATP_BS"/>
</dbReference>
<feature type="domain" description="Protein kinase" evidence="5">
    <location>
        <begin position="36"/>
        <end position="409"/>
    </location>
</feature>
<dbReference type="SUPFAM" id="SSF56112">
    <property type="entry name" value="Protein kinase-like (PK-like)"/>
    <property type="match status" value="1"/>
</dbReference>
<feature type="binding site" evidence="4">
    <location>
        <position position="72"/>
    </location>
    <ligand>
        <name>ATP</name>
        <dbReference type="ChEBI" id="CHEBI:30616"/>
    </ligand>
</feature>
<keyword evidence="3 4" id="KW-0067">ATP-binding</keyword>
<comment type="caution">
    <text evidence="6">The sequence shown here is derived from an EMBL/GenBank/DDBJ whole genome shotgun (WGS) entry which is preliminary data.</text>
</comment>
<sequence length="476" mass="53351">MSLNAALYEENILLPASENGGFFIPQPWEQLNGSRYTVLRKIGWGRHSSVWLAIDNTPCTEYQLREPYCAIKVLSISATKLWSCGIIQELQILKALYPTGHYIRLRDYFLHPYTFDPTHHHLCLVLPLMSVTLDSLRQGCLVPPIPAKVVLRDLLNNLIALHGLGLVHGDVRLSSMLLTHPYNNDTIDEILCQTGEMEKNFHGYVESGGTRLPIWVSRPIESAFETLDDVDDRGSFTLVGLSFARACGSNTTSTSPLIYPIELQSPELLLGGRLGWESDIWAVGCFTFQMLTGRKLFKPVSADCTESTKYDLLKQMTEASGETFALAGGTLRNMPLWDKYFDSEGMLRCSLFDSLTASRIRCTMQLEEMLREAIPPGLAKHAASFIRTCLTLDPSRRSTAKSLRRHSWQLDCNMPSLYRDTSPESETPVVDKDDHDVTVDYDDVRLGIGGRNFLRPVVGVKIILLVGVTSTRPADY</sequence>
<evidence type="ECO:0000259" key="5">
    <source>
        <dbReference type="PROSITE" id="PS50011"/>
    </source>
</evidence>
<evidence type="ECO:0000256" key="2">
    <source>
        <dbReference type="ARBA" id="ARBA00022741"/>
    </source>
</evidence>
<dbReference type="GO" id="GO:0005524">
    <property type="term" value="F:ATP binding"/>
    <property type="evidence" value="ECO:0007669"/>
    <property type="project" value="UniProtKB-UniRule"/>
</dbReference>
<gene>
    <name evidence="6" type="ORF">BXZ70DRAFT_950560</name>
</gene>
<protein>
    <submittedName>
        <fullName evidence="6">Kinase-like domain-containing protein</fullName>
    </submittedName>
</protein>
<evidence type="ECO:0000313" key="7">
    <source>
        <dbReference type="Proteomes" id="UP000813824"/>
    </source>
</evidence>
<keyword evidence="2 4" id="KW-0547">Nucleotide-binding</keyword>
<dbReference type="SMART" id="SM00220">
    <property type="entry name" value="S_TKc"/>
    <property type="match status" value="1"/>
</dbReference>
<organism evidence="6 7">
    <name type="scientific">Cristinia sonorae</name>
    <dbReference type="NCBI Taxonomy" id="1940300"/>
    <lineage>
        <taxon>Eukaryota</taxon>
        <taxon>Fungi</taxon>
        <taxon>Dikarya</taxon>
        <taxon>Basidiomycota</taxon>
        <taxon>Agaricomycotina</taxon>
        <taxon>Agaricomycetes</taxon>
        <taxon>Agaricomycetidae</taxon>
        <taxon>Agaricales</taxon>
        <taxon>Pleurotineae</taxon>
        <taxon>Stephanosporaceae</taxon>
        <taxon>Cristinia</taxon>
    </lineage>
</organism>
<reference evidence="6" key="1">
    <citation type="journal article" date="2021" name="New Phytol.">
        <title>Evolutionary innovations through gain and loss of genes in the ectomycorrhizal Boletales.</title>
        <authorList>
            <person name="Wu G."/>
            <person name="Miyauchi S."/>
            <person name="Morin E."/>
            <person name="Kuo A."/>
            <person name="Drula E."/>
            <person name="Varga T."/>
            <person name="Kohler A."/>
            <person name="Feng B."/>
            <person name="Cao Y."/>
            <person name="Lipzen A."/>
            <person name="Daum C."/>
            <person name="Hundley H."/>
            <person name="Pangilinan J."/>
            <person name="Johnson J."/>
            <person name="Barry K."/>
            <person name="LaButti K."/>
            <person name="Ng V."/>
            <person name="Ahrendt S."/>
            <person name="Min B."/>
            <person name="Choi I.G."/>
            <person name="Park H."/>
            <person name="Plett J.M."/>
            <person name="Magnuson J."/>
            <person name="Spatafora J.W."/>
            <person name="Nagy L.G."/>
            <person name="Henrissat B."/>
            <person name="Grigoriev I.V."/>
            <person name="Yang Z.L."/>
            <person name="Xu J."/>
            <person name="Martin F.M."/>
        </authorList>
    </citation>
    <scope>NUCLEOTIDE SEQUENCE</scope>
    <source>
        <strain evidence="6">KKN 215</strain>
    </source>
</reference>
<evidence type="ECO:0000256" key="4">
    <source>
        <dbReference type="PROSITE-ProRule" id="PRU10141"/>
    </source>
</evidence>
<name>A0A8K0UK65_9AGAR</name>
<dbReference type="PROSITE" id="PS00107">
    <property type="entry name" value="PROTEIN_KINASE_ATP"/>
    <property type="match status" value="1"/>
</dbReference>
<dbReference type="Gene3D" id="1.10.510.10">
    <property type="entry name" value="Transferase(Phosphotransferase) domain 1"/>
    <property type="match status" value="1"/>
</dbReference>
<dbReference type="PROSITE" id="PS50011">
    <property type="entry name" value="PROTEIN_KINASE_DOM"/>
    <property type="match status" value="1"/>
</dbReference>
<keyword evidence="7" id="KW-1185">Reference proteome</keyword>
<dbReference type="Proteomes" id="UP000813824">
    <property type="component" value="Unassembled WGS sequence"/>
</dbReference>
<dbReference type="Gene3D" id="3.30.200.20">
    <property type="entry name" value="Phosphorylase Kinase, domain 1"/>
    <property type="match status" value="1"/>
</dbReference>
<dbReference type="AlphaFoldDB" id="A0A8K0UK65"/>
<keyword evidence="6" id="KW-0418">Kinase</keyword>
<dbReference type="OrthoDB" id="5979581at2759"/>
<dbReference type="InterPro" id="IPR000719">
    <property type="entry name" value="Prot_kinase_dom"/>
</dbReference>
<dbReference type="PANTHER" id="PTHR24055">
    <property type="entry name" value="MITOGEN-ACTIVATED PROTEIN KINASE"/>
    <property type="match status" value="1"/>
</dbReference>
<keyword evidence="6" id="KW-0808">Transferase</keyword>
<dbReference type="Pfam" id="PF00069">
    <property type="entry name" value="Pkinase"/>
    <property type="match status" value="1"/>
</dbReference>
<dbReference type="InterPro" id="IPR011009">
    <property type="entry name" value="Kinase-like_dom_sf"/>
</dbReference>
<evidence type="ECO:0000256" key="1">
    <source>
        <dbReference type="ARBA" id="ARBA00022527"/>
    </source>
</evidence>
<dbReference type="EMBL" id="JAEVFJ010000031">
    <property type="protein sequence ID" value="KAH8092584.1"/>
    <property type="molecule type" value="Genomic_DNA"/>
</dbReference>
<evidence type="ECO:0000313" key="6">
    <source>
        <dbReference type="EMBL" id="KAH8092584.1"/>
    </source>
</evidence>